<evidence type="ECO:0000256" key="1">
    <source>
        <dbReference type="ARBA" id="ARBA00004749"/>
    </source>
</evidence>
<dbReference type="Gene3D" id="1.10.357.10">
    <property type="entry name" value="Tetracycline Repressor, domain 2"/>
    <property type="match status" value="1"/>
</dbReference>
<dbReference type="OrthoDB" id="7201143at2"/>
<name>A0A0J9EB15_9RHOB</name>
<evidence type="ECO:0000313" key="9">
    <source>
        <dbReference type="Proteomes" id="UP000037178"/>
    </source>
</evidence>
<dbReference type="RefSeq" id="WP_049641105.1">
    <property type="nucleotide sequence ID" value="NZ_LFTY01000001.1"/>
</dbReference>
<evidence type="ECO:0000256" key="2">
    <source>
        <dbReference type="ARBA" id="ARBA00010766"/>
    </source>
</evidence>
<feature type="domain" description="COQ9 C-terminal" evidence="7">
    <location>
        <begin position="112"/>
        <end position="181"/>
    </location>
</feature>
<dbReference type="PATRIC" id="fig|1675527.3.peg.146"/>
<dbReference type="PANTHER" id="PTHR21427">
    <property type="entry name" value="UBIQUINONE BIOSYNTHESIS PROTEIN COQ9, MITOCHONDRIAL"/>
    <property type="match status" value="1"/>
</dbReference>
<dbReference type="GO" id="GO:0008289">
    <property type="term" value="F:lipid binding"/>
    <property type="evidence" value="ECO:0007669"/>
    <property type="project" value="UniProtKB-KW"/>
</dbReference>
<dbReference type="STRING" id="1675527.AIOL_000116"/>
<comment type="pathway">
    <text evidence="1">Cofactor biosynthesis; ubiquinone biosynthesis.</text>
</comment>
<keyword evidence="3" id="KW-0831">Ubiquinone biosynthesis</keyword>
<proteinExistence type="inferred from homology"/>
<keyword evidence="5" id="KW-0446">Lipid-binding</keyword>
<evidence type="ECO:0000259" key="7">
    <source>
        <dbReference type="Pfam" id="PF08511"/>
    </source>
</evidence>
<sequence>MDAVKTALLKAALPHVAFDGWGEASFRAAAADAGLDAEAARTACPRGALDLAVAYHKAGDDAMRAAVAATPFVGARVRERITFAVRSRIEAGDREVVRRGTVLFALPLHAAEGAGLIWGTADAIWEALGDPSDDINWYSKRAILSGVYGSVVLFWLGDDSEGAAATWDFLDRRIEDVMRIEQVKGQLRANPLTKGPVAAVESLLSRVKAPSRTPRDDLPGRWRA</sequence>
<accession>A0A0J9EB15</accession>
<dbReference type="GO" id="GO:0006744">
    <property type="term" value="P:ubiquinone biosynthetic process"/>
    <property type="evidence" value="ECO:0007669"/>
    <property type="project" value="UniProtKB-KW"/>
</dbReference>
<evidence type="ECO:0000256" key="5">
    <source>
        <dbReference type="ARBA" id="ARBA00023121"/>
    </source>
</evidence>
<comment type="similarity">
    <text evidence="2">Belongs to the COQ9 family.</text>
</comment>
<dbReference type="PANTHER" id="PTHR21427:SF19">
    <property type="entry name" value="UBIQUINONE BIOSYNTHESIS PROTEIN COQ9, MITOCHONDRIAL"/>
    <property type="match status" value="1"/>
</dbReference>
<evidence type="ECO:0000256" key="3">
    <source>
        <dbReference type="ARBA" id="ARBA00022688"/>
    </source>
</evidence>
<reference evidence="8 9" key="1">
    <citation type="submission" date="2015-06" db="EMBL/GenBank/DDBJ databases">
        <title>Draft genome sequence of an Alphaproteobacteria species associated to the Mediterranean sponge Oscarella lobularis.</title>
        <authorList>
            <person name="Jourda C."/>
            <person name="Santini S."/>
            <person name="Claverie J.-M."/>
        </authorList>
    </citation>
    <scope>NUCLEOTIDE SEQUENCE [LARGE SCALE GENOMIC DNA]</scope>
    <source>
        <strain evidence="8">IGS</strain>
    </source>
</reference>
<dbReference type="AlphaFoldDB" id="A0A0J9EB15"/>
<evidence type="ECO:0000256" key="4">
    <source>
        <dbReference type="ARBA" id="ARBA00022946"/>
    </source>
</evidence>
<gene>
    <name evidence="8" type="ORF">AIOL_000116</name>
</gene>
<dbReference type="InterPro" id="IPR013718">
    <property type="entry name" value="COQ9_C"/>
</dbReference>
<comment type="function">
    <text evidence="6">Membrane-associated protein that warps the membrane surface to access and bind aromatic isoprenes with high specificity, including ubiquinone (CoQ) isoprene intermediates and presents them directly to COQ7, therefore facilitating the COQ7-mediated hydroxylase step. Participates in the biosynthesis of coenzyme Q, also named ubiquinone, an essential lipid-soluble electron transporter for aerobic cellular respiration.</text>
</comment>
<evidence type="ECO:0000256" key="6">
    <source>
        <dbReference type="ARBA" id="ARBA00058104"/>
    </source>
</evidence>
<dbReference type="InterPro" id="IPR012762">
    <property type="entry name" value="Ubiq_biosynth_COQ9"/>
</dbReference>
<keyword evidence="4" id="KW-0809">Transit peptide</keyword>
<dbReference type="Pfam" id="PF08511">
    <property type="entry name" value="COQ9"/>
    <property type="match status" value="1"/>
</dbReference>
<dbReference type="Proteomes" id="UP000037178">
    <property type="component" value="Unassembled WGS sequence"/>
</dbReference>
<comment type="caution">
    <text evidence="8">The sequence shown here is derived from an EMBL/GenBank/DDBJ whole genome shotgun (WGS) entry which is preliminary data.</text>
</comment>
<evidence type="ECO:0000313" key="8">
    <source>
        <dbReference type="EMBL" id="KMW59967.1"/>
    </source>
</evidence>
<dbReference type="EMBL" id="LFTY01000001">
    <property type="protein sequence ID" value="KMW59967.1"/>
    <property type="molecule type" value="Genomic_DNA"/>
</dbReference>
<dbReference type="NCBIfam" id="TIGR02396">
    <property type="entry name" value="diverge_rpsU"/>
    <property type="match status" value="1"/>
</dbReference>
<protein>
    <recommendedName>
        <fullName evidence="7">COQ9 C-terminal domain-containing protein</fullName>
    </recommendedName>
</protein>
<keyword evidence="9" id="KW-1185">Reference proteome</keyword>
<organism evidence="8 9">
    <name type="scientific">Candidatus Rhodobacter oscarellae</name>
    <dbReference type="NCBI Taxonomy" id="1675527"/>
    <lineage>
        <taxon>Bacteria</taxon>
        <taxon>Pseudomonadati</taxon>
        <taxon>Pseudomonadota</taxon>
        <taxon>Alphaproteobacteria</taxon>
        <taxon>Rhodobacterales</taxon>
        <taxon>Rhodobacter group</taxon>
        <taxon>Rhodobacter</taxon>
    </lineage>
</organism>